<dbReference type="SUPFAM" id="SSF53098">
    <property type="entry name" value="Ribonuclease H-like"/>
    <property type="match status" value="1"/>
</dbReference>
<dbReference type="PANTHER" id="PTHR47501:SF6">
    <property type="match status" value="1"/>
</dbReference>
<sequence length="638" mass="71602">MLEKRSEFEMEPSQRNVFNAWQYRHLFTYHDMRGKNVVVMCNLCLPKVNLLSSSRFSTSNLKKHLERRHSGLFEELKAKKIRVGQLKHQTDPGPSNHVIQWDPPLKQVKVEDDASFQQEAMLDESQAVVDSLVFNFIMEDLQPLSLLEQPAFRKLVEGLSGGVMLTTREAVEDRLQEEQAHMVEELKVKLNDVPSVCTTVDIWTARGKSYLSMMCHWIDPNHLQRKSAALACTRIRGELTYNTVASKIHEVHVAYSIESKVQAVVTDSGSKCVHAFHEFLCVDTEDEGDQWEFVDVSALLSAQPLEGAVYFLPPHQQSVSHMLSLVASEDLLKALTQHVTWSLYSSAMAKCSTLWSRTHKPSGAAGHPKKVKVVPQVSRWSFEYGVVEHLMSLSDAVFAQLCDHNNVTKLLHDEIALLKEYVGVLKPLAISLSLLQGEEKGFFGLAIPTLMTLKQKLREKKNETQFFSAAIDALLAGIDSRFAPVFSSHSAKMAAATMPQFRLWWLSGADREEVQAALMAEAAHLDPDAADDGVDGACNTLEDDFFNFGPGTPSNRRGPKGEVLRYLDGTAKMLHCLKDFPSIHQLFLRFNTVLTSCAPVDRLFNHGGDVCTPQQSRLSDEHLEQMLLLRYNGLPSCL</sequence>
<evidence type="ECO:0000313" key="7">
    <source>
        <dbReference type="Proteomes" id="UP001591681"/>
    </source>
</evidence>
<evidence type="ECO:0000256" key="1">
    <source>
        <dbReference type="ARBA" id="ARBA00022723"/>
    </source>
</evidence>
<keyword evidence="2 4" id="KW-0863">Zinc-finger</keyword>
<protein>
    <recommendedName>
        <fullName evidence="5">BED-type domain-containing protein</fullName>
    </recommendedName>
</protein>
<feature type="domain" description="BED-type" evidence="5">
    <location>
        <begin position="15"/>
        <end position="76"/>
    </location>
</feature>
<accession>A0ABD1JDE9</accession>
<dbReference type="InterPro" id="IPR003656">
    <property type="entry name" value="Znf_BED"/>
</dbReference>
<reference evidence="6 7" key="1">
    <citation type="submission" date="2024-09" db="EMBL/GenBank/DDBJ databases">
        <title>A chromosome-level genome assembly of Gray's grenadier anchovy, Coilia grayii.</title>
        <authorList>
            <person name="Fu Z."/>
        </authorList>
    </citation>
    <scope>NUCLEOTIDE SEQUENCE [LARGE SCALE GENOMIC DNA]</scope>
    <source>
        <strain evidence="6">G4</strain>
        <tissue evidence="6">Muscle</tissue>
    </source>
</reference>
<dbReference type="InterPro" id="IPR012337">
    <property type="entry name" value="RNaseH-like_sf"/>
</dbReference>
<keyword evidence="7" id="KW-1185">Reference proteome</keyword>
<dbReference type="Proteomes" id="UP001591681">
    <property type="component" value="Unassembled WGS sequence"/>
</dbReference>
<evidence type="ECO:0000259" key="5">
    <source>
        <dbReference type="PROSITE" id="PS50808"/>
    </source>
</evidence>
<name>A0ABD1JDE9_9TELE</name>
<organism evidence="6 7">
    <name type="scientific">Coilia grayii</name>
    <name type="common">Gray's grenadier anchovy</name>
    <dbReference type="NCBI Taxonomy" id="363190"/>
    <lineage>
        <taxon>Eukaryota</taxon>
        <taxon>Metazoa</taxon>
        <taxon>Chordata</taxon>
        <taxon>Craniata</taxon>
        <taxon>Vertebrata</taxon>
        <taxon>Euteleostomi</taxon>
        <taxon>Actinopterygii</taxon>
        <taxon>Neopterygii</taxon>
        <taxon>Teleostei</taxon>
        <taxon>Clupei</taxon>
        <taxon>Clupeiformes</taxon>
        <taxon>Clupeoidei</taxon>
        <taxon>Engraulidae</taxon>
        <taxon>Coilinae</taxon>
        <taxon>Coilia</taxon>
    </lineage>
</organism>
<gene>
    <name evidence="6" type="ORF">ACEWY4_018512</name>
</gene>
<evidence type="ECO:0000256" key="4">
    <source>
        <dbReference type="PROSITE-ProRule" id="PRU00027"/>
    </source>
</evidence>
<dbReference type="EMBL" id="JBHFQA010000016">
    <property type="protein sequence ID" value="KAL2085192.1"/>
    <property type="molecule type" value="Genomic_DNA"/>
</dbReference>
<dbReference type="PANTHER" id="PTHR47501">
    <property type="entry name" value="TRANSPOSASE-RELATED"/>
    <property type="match status" value="1"/>
</dbReference>
<dbReference type="GO" id="GO:0008270">
    <property type="term" value="F:zinc ion binding"/>
    <property type="evidence" value="ECO:0007669"/>
    <property type="project" value="UniProtKB-KW"/>
</dbReference>
<dbReference type="PROSITE" id="PS50808">
    <property type="entry name" value="ZF_BED"/>
    <property type="match status" value="1"/>
</dbReference>
<evidence type="ECO:0000313" key="6">
    <source>
        <dbReference type="EMBL" id="KAL2085192.1"/>
    </source>
</evidence>
<keyword evidence="1" id="KW-0479">Metal-binding</keyword>
<evidence type="ECO:0000256" key="3">
    <source>
        <dbReference type="ARBA" id="ARBA00022833"/>
    </source>
</evidence>
<comment type="caution">
    <text evidence="6">The sequence shown here is derived from an EMBL/GenBank/DDBJ whole genome shotgun (WGS) entry which is preliminary data.</text>
</comment>
<proteinExistence type="predicted"/>
<keyword evidence="3" id="KW-0862">Zinc</keyword>
<evidence type="ECO:0000256" key="2">
    <source>
        <dbReference type="ARBA" id="ARBA00022771"/>
    </source>
</evidence>
<dbReference type="AlphaFoldDB" id="A0ABD1JDE9"/>